<evidence type="ECO:0000259" key="11">
    <source>
        <dbReference type="SMART" id="SM00836"/>
    </source>
</evidence>
<keyword evidence="4 9" id="KW-0547">Nucleotide-binding</keyword>
<gene>
    <name evidence="12" type="ORF">RJ639_026446</name>
</gene>
<evidence type="ECO:0000313" key="12">
    <source>
        <dbReference type="EMBL" id="KAK2996706.1"/>
    </source>
</evidence>
<keyword evidence="13" id="KW-1185">Reference proteome</keyword>
<dbReference type="Pfam" id="PF00750">
    <property type="entry name" value="tRNA-synt_1d"/>
    <property type="match status" value="1"/>
</dbReference>
<evidence type="ECO:0000313" key="13">
    <source>
        <dbReference type="Proteomes" id="UP001188597"/>
    </source>
</evidence>
<dbReference type="SMART" id="SM00836">
    <property type="entry name" value="DALR_1"/>
    <property type="match status" value="1"/>
</dbReference>
<evidence type="ECO:0000256" key="3">
    <source>
        <dbReference type="ARBA" id="ARBA00022598"/>
    </source>
</evidence>
<evidence type="ECO:0000256" key="7">
    <source>
        <dbReference type="ARBA" id="ARBA00023146"/>
    </source>
</evidence>
<keyword evidence="6 9" id="KW-0648">Protein biosynthesis</keyword>
<dbReference type="Gene3D" id="3.30.1360.70">
    <property type="entry name" value="Arginyl tRNA synthetase N-terminal domain"/>
    <property type="match status" value="1"/>
</dbReference>
<accession>A0AA88UV61</accession>
<dbReference type="EC" id="6.1.1.19" evidence="2"/>
<dbReference type="InterPro" id="IPR009080">
    <property type="entry name" value="tRNAsynth_Ia_anticodon-bd"/>
</dbReference>
<dbReference type="GO" id="GO:0004814">
    <property type="term" value="F:arginine-tRNA ligase activity"/>
    <property type="evidence" value="ECO:0007669"/>
    <property type="project" value="UniProtKB-EC"/>
</dbReference>
<reference evidence="12" key="1">
    <citation type="submission" date="2022-12" db="EMBL/GenBank/DDBJ databases">
        <title>Draft genome assemblies for two species of Escallonia (Escalloniales).</title>
        <authorList>
            <person name="Chanderbali A."/>
            <person name="Dervinis C."/>
            <person name="Anghel I."/>
            <person name="Soltis D."/>
            <person name="Soltis P."/>
            <person name="Zapata F."/>
        </authorList>
    </citation>
    <scope>NUCLEOTIDE SEQUENCE</scope>
    <source>
        <strain evidence="12">UCBG64.0493</strain>
        <tissue evidence="12">Leaf</tissue>
    </source>
</reference>
<comment type="similarity">
    <text evidence="1 9">Belongs to the class-I aminoacyl-tRNA synthetase family.</text>
</comment>
<keyword evidence="3 9" id="KW-0436">Ligase</keyword>
<feature type="domain" description="DALR anticodon binding" evidence="11">
    <location>
        <begin position="468"/>
        <end position="579"/>
    </location>
</feature>
<evidence type="ECO:0000256" key="5">
    <source>
        <dbReference type="ARBA" id="ARBA00022840"/>
    </source>
</evidence>
<evidence type="ECO:0000256" key="4">
    <source>
        <dbReference type="ARBA" id="ARBA00022741"/>
    </source>
</evidence>
<evidence type="ECO:0000256" key="2">
    <source>
        <dbReference type="ARBA" id="ARBA00012837"/>
    </source>
</evidence>
<evidence type="ECO:0000256" key="10">
    <source>
        <dbReference type="SAM" id="MobiDB-lite"/>
    </source>
</evidence>
<dbReference type="SUPFAM" id="SSF52374">
    <property type="entry name" value="Nucleotidylyl transferase"/>
    <property type="match status" value="1"/>
</dbReference>
<dbReference type="InterPro" id="IPR014729">
    <property type="entry name" value="Rossmann-like_a/b/a_fold"/>
</dbReference>
<organism evidence="12 13">
    <name type="scientific">Escallonia herrerae</name>
    <dbReference type="NCBI Taxonomy" id="1293975"/>
    <lineage>
        <taxon>Eukaryota</taxon>
        <taxon>Viridiplantae</taxon>
        <taxon>Streptophyta</taxon>
        <taxon>Embryophyta</taxon>
        <taxon>Tracheophyta</taxon>
        <taxon>Spermatophyta</taxon>
        <taxon>Magnoliopsida</taxon>
        <taxon>eudicotyledons</taxon>
        <taxon>Gunneridae</taxon>
        <taxon>Pentapetalae</taxon>
        <taxon>asterids</taxon>
        <taxon>campanulids</taxon>
        <taxon>Escalloniales</taxon>
        <taxon>Escalloniaceae</taxon>
        <taxon>Escallonia</taxon>
    </lineage>
</organism>
<sequence length="593" mass="67121">MTRGRTLQGPVSETVEQEDEENSGSKLPNLFEISLTVTVPDESDVKPLVAACKSEDIGLQEIARAIERSLSASEMIERCKISGPGSVNVTLSEQWRGKCIQEMLIKGIEIWAPKLPVRKAVVDCSRKLSEEMHVNHFISTIIGDTLARVLEFSNVEVLRRTHVMDWGPEFGMLIEFLFETFPGWEVANYQGIGDLGVLYETSQHRFDSDTDFKRRARKAVVRLQDGEEKYRYAWELICDFSRREYERVYKRLGVQLEEKGESFYNRYIPGTLVLLREKGLIEESNGACVIFIEGKNTPLTVVNRDGGFDSAHNLAALWYQLNEEKVDWIVCVTDVGQQEHFEMLFTAAKRAGWLPSDDKKYPKASHVGFHLELGEYCKRVQTRSTKAVWTDDLLDKAKQRSRAALVARGLISCENWTNKELEQTAEALGSGAVKYASLENNLLTDYLSDCDRLFIDEDNPAVDLLSEHARICSIIKKSGKDIEELKKTGKLELNHPAECRLGLHLLQFAEIVEDACTKLSPSVLCEYLDKISYDFFIFDLCCQVVGSAEEISRLLLCEATAIVMGKCLHLLGLTPIKRNLRLIPPPSMTRKGF</sequence>
<protein>
    <recommendedName>
        <fullName evidence="2">arginine--tRNA ligase</fullName>
        <ecNumber evidence="2">6.1.1.19</ecNumber>
    </recommendedName>
</protein>
<dbReference type="Gene3D" id="1.10.730.10">
    <property type="entry name" value="Isoleucyl-tRNA Synthetase, Domain 1"/>
    <property type="match status" value="1"/>
</dbReference>
<dbReference type="InterPro" id="IPR008909">
    <property type="entry name" value="DALR_anticod-bd"/>
</dbReference>
<dbReference type="GO" id="GO:0006420">
    <property type="term" value="P:arginyl-tRNA aminoacylation"/>
    <property type="evidence" value="ECO:0007669"/>
    <property type="project" value="InterPro"/>
</dbReference>
<dbReference type="FunFam" id="1.10.730.10:FF:000006">
    <property type="entry name" value="Arginyl-tRNA synthetase 2, mitochondrial"/>
    <property type="match status" value="1"/>
</dbReference>
<dbReference type="GO" id="GO:0005524">
    <property type="term" value="F:ATP binding"/>
    <property type="evidence" value="ECO:0007669"/>
    <property type="project" value="UniProtKB-KW"/>
</dbReference>
<evidence type="ECO:0000256" key="1">
    <source>
        <dbReference type="ARBA" id="ARBA00005594"/>
    </source>
</evidence>
<dbReference type="InterPro" id="IPR035684">
    <property type="entry name" value="ArgRS_core"/>
</dbReference>
<dbReference type="EMBL" id="JAVXUP010004783">
    <property type="protein sequence ID" value="KAK2996706.1"/>
    <property type="molecule type" value="Genomic_DNA"/>
</dbReference>
<dbReference type="SUPFAM" id="SSF47323">
    <property type="entry name" value="Anticodon-binding domain of a subclass of class I aminoacyl-tRNA synthetases"/>
    <property type="match status" value="1"/>
</dbReference>
<keyword evidence="5 9" id="KW-0067">ATP-binding</keyword>
<evidence type="ECO:0000256" key="9">
    <source>
        <dbReference type="RuleBase" id="RU363038"/>
    </source>
</evidence>
<name>A0AA88UV61_9ASTE</name>
<dbReference type="PANTHER" id="PTHR11956">
    <property type="entry name" value="ARGINYL-TRNA SYNTHETASE"/>
    <property type="match status" value="1"/>
</dbReference>
<dbReference type="PRINTS" id="PR01038">
    <property type="entry name" value="TRNASYNTHARG"/>
</dbReference>
<evidence type="ECO:0000256" key="8">
    <source>
        <dbReference type="ARBA" id="ARBA00049339"/>
    </source>
</evidence>
<proteinExistence type="inferred from homology"/>
<dbReference type="AlphaFoldDB" id="A0AA88UV61"/>
<dbReference type="Pfam" id="PF05746">
    <property type="entry name" value="DALR_1"/>
    <property type="match status" value="1"/>
</dbReference>
<comment type="catalytic activity">
    <reaction evidence="8">
        <text>tRNA(Arg) + L-arginine + ATP = L-arginyl-tRNA(Arg) + AMP + diphosphate</text>
        <dbReference type="Rhea" id="RHEA:20301"/>
        <dbReference type="Rhea" id="RHEA-COMP:9658"/>
        <dbReference type="Rhea" id="RHEA-COMP:9673"/>
        <dbReference type="ChEBI" id="CHEBI:30616"/>
        <dbReference type="ChEBI" id="CHEBI:32682"/>
        <dbReference type="ChEBI" id="CHEBI:33019"/>
        <dbReference type="ChEBI" id="CHEBI:78442"/>
        <dbReference type="ChEBI" id="CHEBI:78513"/>
        <dbReference type="ChEBI" id="CHEBI:456215"/>
        <dbReference type="EC" id="6.1.1.19"/>
    </reaction>
</comment>
<dbReference type="Proteomes" id="UP001188597">
    <property type="component" value="Unassembled WGS sequence"/>
</dbReference>
<dbReference type="InterPro" id="IPR036695">
    <property type="entry name" value="Arg-tRNA-synth_N_sf"/>
</dbReference>
<dbReference type="PANTHER" id="PTHR11956:SF5">
    <property type="entry name" value="ARGININE--TRNA LIGASE, CYTOPLASMIC"/>
    <property type="match status" value="1"/>
</dbReference>
<dbReference type="GO" id="GO:0005737">
    <property type="term" value="C:cytoplasm"/>
    <property type="evidence" value="ECO:0007669"/>
    <property type="project" value="InterPro"/>
</dbReference>
<comment type="caution">
    <text evidence="12">The sequence shown here is derived from an EMBL/GenBank/DDBJ whole genome shotgun (WGS) entry which is preliminary data.</text>
</comment>
<dbReference type="Gene3D" id="3.40.50.620">
    <property type="entry name" value="HUPs"/>
    <property type="match status" value="1"/>
</dbReference>
<dbReference type="InterPro" id="IPR001278">
    <property type="entry name" value="Arg-tRNA-ligase"/>
</dbReference>
<keyword evidence="7 9" id="KW-0030">Aminoacyl-tRNA synthetase</keyword>
<evidence type="ECO:0000256" key="6">
    <source>
        <dbReference type="ARBA" id="ARBA00022917"/>
    </source>
</evidence>
<feature type="region of interest" description="Disordered" evidence="10">
    <location>
        <begin position="1"/>
        <end position="25"/>
    </location>
</feature>